<name>A0A3S9MXL3_9FLAO</name>
<feature type="domain" description="Glycosyl transferase family 1" evidence="1">
    <location>
        <begin position="196"/>
        <end position="357"/>
    </location>
</feature>
<organism evidence="2 3">
    <name type="scientific">Nonlabens ponticola</name>
    <dbReference type="NCBI Taxonomy" id="2496866"/>
    <lineage>
        <taxon>Bacteria</taxon>
        <taxon>Pseudomonadati</taxon>
        <taxon>Bacteroidota</taxon>
        <taxon>Flavobacteriia</taxon>
        <taxon>Flavobacteriales</taxon>
        <taxon>Flavobacteriaceae</taxon>
        <taxon>Nonlabens</taxon>
    </lineage>
</organism>
<dbReference type="PANTHER" id="PTHR45947:SF3">
    <property type="entry name" value="SULFOQUINOVOSYL TRANSFERASE SQD2"/>
    <property type="match status" value="1"/>
</dbReference>
<dbReference type="KEGG" id="noj:EJ995_06410"/>
<evidence type="ECO:0000313" key="2">
    <source>
        <dbReference type="EMBL" id="AZQ43878.1"/>
    </source>
</evidence>
<dbReference type="PANTHER" id="PTHR45947">
    <property type="entry name" value="SULFOQUINOVOSYL TRANSFERASE SQD2"/>
    <property type="match status" value="1"/>
</dbReference>
<evidence type="ECO:0000313" key="3">
    <source>
        <dbReference type="Proteomes" id="UP000279600"/>
    </source>
</evidence>
<dbReference type="GO" id="GO:0016757">
    <property type="term" value="F:glycosyltransferase activity"/>
    <property type="evidence" value="ECO:0007669"/>
    <property type="project" value="InterPro"/>
</dbReference>
<keyword evidence="2" id="KW-0808">Transferase</keyword>
<dbReference type="AlphaFoldDB" id="A0A3S9MXL3"/>
<dbReference type="SUPFAM" id="SSF53756">
    <property type="entry name" value="UDP-Glycosyltransferase/glycogen phosphorylase"/>
    <property type="match status" value="1"/>
</dbReference>
<dbReference type="CDD" id="cd03801">
    <property type="entry name" value="GT4_PimA-like"/>
    <property type="match status" value="1"/>
</dbReference>
<keyword evidence="3" id="KW-1185">Reference proteome</keyword>
<accession>A0A3S9MXL3</accession>
<evidence type="ECO:0000259" key="1">
    <source>
        <dbReference type="Pfam" id="PF00534"/>
    </source>
</evidence>
<sequence length="376" mass="42894">MKLLVISDAHIVKRDGLKAAYAPYVKEMDLWMKHVDEVTIIAPGNEPKKLLAQPFKRQDFGHISLRRLEFHRLMSIILSILSLPYQAIVLYRKMRSADHIHMRAPGNLTLLAGLVQILLPRKDKSIKYAGNFDPDANQPFAYRWQRKLFSSTRWTKNTAIMAYGSWPGSSSNVKEFFTATYLNKDRAIVDRKLSVPIKLLFVGTLTKNKRPETLLQLQEQLSQDNIECEVHFYGDGPLRLELQEKADAKTTFLHGNQPSEKVKEAYKNADFLVLNSQSEGWPKVVAEAMWHGCIPIASPVSCVPWMLNRDQQHLGLPDPSTARGIICESLDQVVKGILFLIEHPQDYHQISINAQNWSQQYTMETFEAAIAALLKE</sequence>
<dbReference type="InterPro" id="IPR050194">
    <property type="entry name" value="Glycosyltransferase_grp1"/>
</dbReference>
<proteinExistence type="predicted"/>
<dbReference type="InterPro" id="IPR001296">
    <property type="entry name" value="Glyco_trans_1"/>
</dbReference>
<dbReference type="OrthoDB" id="1395864at2"/>
<dbReference type="Gene3D" id="3.40.50.2000">
    <property type="entry name" value="Glycogen Phosphorylase B"/>
    <property type="match status" value="1"/>
</dbReference>
<dbReference type="EMBL" id="CP034549">
    <property type="protein sequence ID" value="AZQ43878.1"/>
    <property type="molecule type" value="Genomic_DNA"/>
</dbReference>
<reference evidence="2 3" key="1">
    <citation type="submission" date="2018-12" db="EMBL/GenBank/DDBJ databases">
        <title>Complete genome of Nonlabens sp. MJ115.</title>
        <authorList>
            <person name="Choi H.S."/>
            <person name="Jung J."/>
        </authorList>
    </citation>
    <scope>NUCLEOTIDE SEQUENCE [LARGE SCALE GENOMIC DNA]</scope>
    <source>
        <strain evidence="2 3">MJ115</strain>
    </source>
</reference>
<dbReference type="RefSeq" id="WP_126446755.1">
    <property type="nucleotide sequence ID" value="NZ_CP034549.1"/>
</dbReference>
<dbReference type="Proteomes" id="UP000279600">
    <property type="component" value="Chromosome"/>
</dbReference>
<gene>
    <name evidence="2" type="ORF">EJ995_06410</name>
</gene>
<protein>
    <submittedName>
        <fullName evidence="2">Glycosyltransferase family 1 protein</fullName>
    </submittedName>
</protein>
<dbReference type="Pfam" id="PF00534">
    <property type="entry name" value="Glycos_transf_1"/>
    <property type="match status" value="1"/>
</dbReference>